<evidence type="ECO:0000313" key="1">
    <source>
        <dbReference type="EMBL" id="BAR99835.1"/>
    </source>
</evidence>
<protein>
    <submittedName>
        <fullName evidence="1">Uncharacterized protein</fullName>
    </submittedName>
</protein>
<gene>
    <name evidence="1" type="ORF">BV133_2242</name>
</gene>
<dbReference type="EMBL" id="AP014854">
    <property type="protein sequence ID" value="BAR99835.1"/>
    <property type="molecule type" value="Genomic_DNA"/>
</dbReference>
<sequence length="40" mass="4195">MGDLTGSGAMEPLGREYGKRGFNDGVAGVALRKSGAQFRH</sequence>
<name>A0A182D342_BLAVI</name>
<accession>A0A182D342</accession>
<proteinExistence type="predicted"/>
<dbReference type="AlphaFoldDB" id="A0A182D342"/>
<reference evidence="1" key="1">
    <citation type="journal article" date="2015" name="Genome Announc.">
        <title>Complete Genome Sequence of the Bacteriochlorophyll b-Producing Photosynthetic Bacterium Blastochloris viridis.</title>
        <authorList>
            <person name="Tsukatani Y."/>
            <person name="Hirose Y."/>
            <person name="Harada J."/>
            <person name="Misawa N."/>
            <person name="Mori K."/>
            <person name="Inoue K."/>
            <person name="Tamiaki H."/>
        </authorList>
    </citation>
    <scope>NUCLEOTIDE SEQUENCE [LARGE SCALE GENOMIC DNA]</scope>
    <source>
        <strain evidence="1">DSM 133</strain>
    </source>
</reference>
<organism evidence="1">
    <name type="scientific">Blastochloris viridis</name>
    <name type="common">Rhodopseudomonas viridis</name>
    <dbReference type="NCBI Taxonomy" id="1079"/>
    <lineage>
        <taxon>Bacteria</taxon>
        <taxon>Pseudomonadati</taxon>
        <taxon>Pseudomonadota</taxon>
        <taxon>Alphaproteobacteria</taxon>
        <taxon>Hyphomicrobiales</taxon>
        <taxon>Blastochloridaceae</taxon>
        <taxon>Blastochloris</taxon>
    </lineage>
</organism>